<protein>
    <submittedName>
        <fullName evidence="2">Acetylornithine deacetylase</fullName>
        <ecNumber evidence="2">3.5.1.16</ecNumber>
    </submittedName>
</protein>
<dbReference type="Pfam" id="PF01546">
    <property type="entry name" value="Peptidase_M20"/>
    <property type="match status" value="1"/>
</dbReference>
<keyword evidence="1 2" id="KW-0378">Hydrolase</keyword>
<dbReference type="SUPFAM" id="SSF53187">
    <property type="entry name" value="Zn-dependent exopeptidases"/>
    <property type="match status" value="1"/>
</dbReference>
<dbReference type="InterPro" id="IPR002933">
    <property type="entry name" value="Peptidase_M20"/>
</dbReference>
<dbReference type="GO" id="GO:0008777">
    <property type="term" value="F:acetylornithine deacetylase activity"/>
    <property type="evidence" value="ECO:0007669"/>
    <property type="project" value="UniProtKB-EC"/>
</dbReference>
<dbReference type="EC" id="3.5.1.16" evidence="2"/>
<accession>A0A7G2IPM1</accession>
<sequence length="61" mass="6870">MNEEKWSRNPYGGDIEDGKIYGRGTTDMKGAVAAMISAVGFFGQDNQRNFCRENLRCVHRA</sequence>
<evidence type="ECO:0000313" key="2">
    <source>
        <dbReference type="EMBL" id="CDL38562.1"/>
    </source>
</evidence>
<dbReference type="Gene3D" id="3.40.630.10">
    <property type="entry name" value="Zn peptidases"/>
    <property type="match status" value="1"/>
</dbReference>
<dbReference type="AlphaFoldDB" id="A0A7G2IPM1"/>
<dbReference type="EMBL" id="CBWP010000043">
    <property type="protein sequence ID" value="CDL38562.1"/>
    <property type="molecule type" value="Genomic_DNA"/>
</dbReference>
<organism evidence="2 3">
    <name type="scientific">Citrobacter freundii</name>
    <dbReference type="NCBI Taxonomy" id="546"/>
    <lineage>
        <taxon>Bacteria</taxon>
        <taxon>Pseudomonadati</taxon>
        <taxon>Pseudomonadota</taxon>
        <taxon>Gammaproteobacteria</taxon>
        <taxon>Enterobacterales</taxon>
        <taxon>Enterobacteriaceae</taxon>
        <taxon>Citrobacter</taxon>
        <taxon>Citrobacter freundii complex</taxon>
    </lineage>
</organism>
<name>A0A7G2IPM1_CITFR</name>
<comment type="caution">
    <text evidence="2">The sequence shown here is derived from an EMBL/GenBank/DDBJ whole genome shotgun (WGS) entry which is preliminary data.</text>
</comment>
<proteinExistence type="predicted"/>
<dbReference type="Proteomes" id="UP000019194">
    <property type="component" value="Unassembled WGS sequence"/>
</dbReference>
<reference evidence="2 3" key="1">
    <citation type="submission" date="2013-10" db="EMBL/GenBank/DDBJ databases">
        <title>Antibiotic resistance diversity of beta-lactamase producers in the General Hospital Vienna.</title>
        <authorList>
            <person name="Barisic I."/>
            <person name="Mitteregger D."/>
            <person name="Hirschl A.M."/>
            <person name="Noehammer C."/>
            <person name="Wiesinger-Mayr H."/>
        </authorList>
    </citation>
    <scope>NUCLEOTIDE SEQUENCE [LARGE SCALE GENOMIC DNA]</scope>
    <source>
        <strain evidence="2 3">ISC11</strain>
    </source>
</reference>
<evidence type="ECO:0000313" key="3">
    <source>
        <dbReference type="Proteomes" id="UP000019194"/>
    </source>
</evidence>
<evidence type="ECO:0000256" key="1">
    <source>
        <dbReference type="ARBA" id="ARBA00022801"/>
    </source>
</evidence>